<name>A0A0R2H2P4_9LACO</name>
<feature type="transmembrane region" description="Helical" evidence="7">
    <location>
        <begin position="295"/>
        <end position="325"/>
    </location>
</feature>
<evidence type="ECO:0000256" key="6">
    <source>
        <dbReference type="ARBA" id="ARBA00038076"/>
    </source>
</evidence>
<dbReference type="PANTHER" id="PTHR30572:SF4">
    <property type="entry name" value="ABC TRANSPORTER PERMEASE YTRF"/>
    <property type="match status" value="1"/>
</dbReference>
<dbReference type="PANTHER" id="PTHR30572">
    <property type="entry name" value="MEMBRANE COMPONENT OF TRANSPORTER-RELATED"/>
    <property type="match status" value="1"/>
</dbReference>
<keyword evidence="4 7" id="KW-1133">Transmembrane helix</keyword>
<evidence type="ECO:0000256" key="7">
    <source>
        <dbReference type="SAM" id="Phobius"/>
    </source>
</evidence>
<evidence type="ECO:0000256" key="5">
    <source>
        <dbReference type="ARBA" id="ARBA00023136"/>
    </source>
</evidence>
<dbReference type="GO" id="GO:0005886">
    <property type="term" value="C:plasma membrane"/>
    <property type="evidence" value="ECO:0007669"/>
    <property type="project" value="UniProtKB-SubCell"/>
</dbReference>
<comment type="subcellular location">
    <subcellularLocation>
        <location evidence="1">Cell membrane</location>
        <topology evidence="1">Multi-pass membrane protein</topology>
    </subcellularLocation>
</comment>
<protein>
    <submittedName>
        <fullName evidence="10">ABC superfamily ATP binding cassette transporter, membrane protein</fullName>
    </submittedName>
</protein>
<dbReference type="GO" id="GO:0022857">
    <property type="term" value="F:transmembrane transporter activity"/>
    <property type="evidence" value="ECO:0007669"/>
    <property type="project" value="TreeGrafter"/>
</dbReference>
<dbReference type="Proteomes" id="UP000051639">
    <property type="component" value="Unassembled WGS sequence"/>
</dbReference>
<evidence type="ECO:0000256" key="4">
    <source>
        <dbReference type="ARBA" id="ARBA00022989"/>
    </source>
</evidence>
<dbReference type="InterPro" id="IPR003838">
    <property type="entry name" value="ABC3_permease_C"/>
</dbReference>
<accession>A0A0R2H2P4</accession>
<feature type="transmembrane region" description="Helical" evidence="7">
    <location>
        <begin position="337"/>
        <end position="356"/>
    </location>
</feature>
<dbReference type="AlphaFoldDB" id="A0A0R2H2P4"/>
<sequence length="371" mass="40258">MLGIVIGIAAVVMILSISKGFQRNLNNTLTRSHDGKQTGVIYFSAQDSSVANQTIFNQSDLNLVRSVPGVDRVKVITSDGDQHTTKILMGTKKEEWLVEPVVKSKGTLIRGTGFNQANNELHQRVAVVSSEFAKQWQKKHAQTIGTAVNLNGFDYEIIGVFQAKTKINLFMNTADIYVPKAAYDEVTPVSQGDGLLITMATKADSKKVLKSIARQLKERGSAKTRGTYEIQDNQQMASAVGKILKGITTFIGSVAGISLFIAGIGVMNMTYISVTERMPEIGIRRALGAKPNDITLQFLIEGTMLTSFGGLIGYFVGSALAVIIGHFLPFKVTFETGAFWLAFLISFAIGLAFSVGPARSATKKNLLELLR</sequence>
<feature type="domain" description="MacB-like periplasmic core" evidence="9">
    <location>
        <begin position="1"/>
        <end position="213"/>
    </location>
</feature>
<dbReference type="InterPro" id="IPR050250">
    <property type="entry name" value="Macrolide_Exporter_MacB"/>
</dbReference>
<keyword evidence="5 7" id="KW-0472">Membrane</keyword>
<evidence type="ECO:0000313" key="11">
    <source>
        <dbReference type="Proteomes" id="UP000051639"/>
    </source>
</evidence>
<dbReference type="InterPro" id="IPR025857">
    <property type="entry name" value="MacB_PCD"/>
</dbReference>
<evidence type="ECO:0000256" key="3">
    <source>
        <dbReference type="ARBA" id="ARBA00022692"/>
    </source>
</evidence>
<comment type="similarity">
    <text evidence="6">Belongs to the ABC-4 integral membrane protein family.</text>
</comment>
<evidence type="ECO:0000256" key="2">
    <source>
        <dbReference type="ARBA" id="ARBA00022475"/>
    </source>
</evidence>
<keyword evidence="11" id="KW-1185">Reference proteome</keyword>
<keyword evidence="3 7" id="KW-0812">Transmembrane</keyword>
<gene>
    <name evidence="10" type="ORF">IV41_GL001286</name>
</gene>
<evidence type="ECO:0000313" key="10">
    <source>
        <dbReference type="EMBL" id="KRN43764.1"/>
    </source>
</evidence>
<dbReference type="Pfam" id="PF02687">
    <property type="entry name" value="FtsX"/>
    <property type="match status" value="1"/>
</dbReference>
<organism evidence="10 11">
    <name type="scientific">Limosilactobacillus ingluviei</name>
    <dbReference type="NCBI Taxonomy" id="148604"/>
    <lineage>
        <taxon>Bacteria</taxon>
        <taxon>Bacillati</taxon>
        <taxon>Bacillota</taxon>
        <taxon>Bacilli</taxon>
        <taxon>Lactobacillales</taxon>
        <taxon>Lactobacillaceae</taxon>
        <taxon>Limosilactobacillus</taxon>
    </lineage>
</organism>
<keyword evidence="2" id="KW-1003">Cell membrane</keyword>
<dbReference type="PATRIC" id="fig|148604.4.peg.1319"/>
<evidence type="ECO:0000259" key="8">
    <source>
        <dbReference type="Pfam" id="PF02687"/>
    </source>
</evidence>
<comment type="caution">
    <text evidence="10">The sequence shown here is derived from an EMBL/GenBank/DDBJ whole genome shotgun (WGS) entry which is preliminary data.</text>
</comment>
<feature type="transmembrane region" description="Helical" evidence="7">
    <location>
        <begin position="250"/>
        <end position="274"/>
    </location>
</feature>
<dbReference type="Pfam" id="PF12704">
    <property type="entry name" value="MacB_PCD"/>
    <property type="match status" value="1"/>
</dbReference>
<proteinExistence type="inferred from homology"/>
<evidence type="ECO:0000256" key="1">
    <source>
        <dbReference type="ARBA" id="ARBA00004651"/>
    </source>
</evidence>
<dbReference type="EMBL" id="JQBA01000035">
    <property type="protein sequence ID" value="KRN43764.1"/>
    <property type="molecule type" value="Genomic_DNA"/>
</dbReference>
<reference evidence="10 11" key="1">
    <citation type="journal article" date="2015" name="Genome Announc.">
        <title>Expanding the biotechnology potential of lactobacilli through comparative genomics of 213 strains and associated genera.</title>
        <authorList>
            <person name="Sun Z."/>
            <person name="Harris H.M."/>
            <person name="McCann A."/>
            <person name="Guo C."/>
            <person name="Argimon S."/>
            <person name="Zhang W."/>
            <person name="Yang X."/>
            <person name="Jeffery I.B."/>
            <person name="Cooney J.C."/>
            <person name="Kagawa T.F."/>
            <person name="Liu W."/>
            <person name="Song Y."/>
            <person name="Salvetti E."/>
            <person name="Wrobel A."/>
            <person name="Rasinkangas P."/>
            <person name="Parkhill J."/>
            <person name="Rea M.C."/>
            <person name="O'Sullivan O."/>
            <person name="Ritari J."/>
            <person name="Douillard F.P."/>
            <person name="Paul Ross R."/>
            <person name="Yang R."/>
            <person name="Briner A.E."/>
            <person name="Felis G.E."/>
            <person name="de Vos W.M."/>
            <person name="Barrangou R."/>
            <person name="Klaenhammer T.R."/>
            <person name="Caufield P.W."/>
            <person name="Cui Y."/>
            <person name="Zhang H."/>
            <person name="O'Toole P.W."/>
        </authorList>
    </citation>
    <scope>NUCLEOTIDE SEQUENCE [LARGE SCALE GENOMIC DNA]</scope>
    <source>
        <strain evidence="10 11">DSM 14792</strain>
    </source>
</reference>
<feature type="domain" description="ABC3 transporter permease C-terminal" evidence="8">
    <location>
        <begin position="253"/>
        <end position="365"/>
    </location>
</feature>
<evidence type="ECO:0000259" key="9">
    <source>
        <dbReference type="Pfam" id="PF12704"/>
    </source>
</evidence>